<dbReference type="InterPro" id="IPR011990">
    <property type="entry name" value="TPR-like_helical_dom_sf"/>
</dbReference>
<feature type="region of interest" description="Disordered" evidence="2">
    <location>
        <begin position="1"/>
        <end position="49"/>
    </location>
</feature>
<feature type="compositionally biased region" description="Polar residues" evidence="2">
    <location>
        <begin position="20"/>
        <end position="41"/>
    </location>
</feature>
<comment type="caution">
    <text evidence="3">The sequence shown here is derived from an EMBL/GenBank/DDBJ whole genome shotgun (WGS) entry which is preliminary data.</text>
</comment>
<feature type="repeat" description="TPR" evidence="1">
    <location>
        <begin position="155"/>
        <end position="188"/>
    </location>
</feature>
<dbReference type="GO" id="GO:0036064">
    <property type="term" value="C:ciliary basal body"/>
    <property type="evidence" value="ECO:0007669"/>
    <property type="project" value="TreeGrafter"/>
</dbReference>
<dbReference type="Gene3D" id="1.25.40.10">
    <property type="entry name" value="Tetratricopeptide repeat domain"/>
    <property type="match status" value="2"/>
</dbReference>
<keyword evidence="5" id="KW-1185">Reference proteome</keyword>
<dbReference type="GO" id="GO:0005814">
    <property type="term" value="C:centriole"/>
    <property type="evidence" value="ECO:0007669"/>
    <property type="project" value="TreeGrafter"/>
</dbReference>
<accession>A0AA86REF5</accession>
<evidence type="ECO:0000313" key="4">
    <source>
        <dbReference type="EMBL" id="CAL6037224.1"/>
    </source>
</evidence>
<dbReference type="EMBL" id="CAXDID020000136">
    <property type="protein sequence ID" value="CAL6037224.1"/>
    <property type="molecule type" value="Genomic_DNA"/>
</dbReference>
<dbReference type="GO" id="GO:0042073">
    <property type="term" value="P:intraciliary transport"/>
    <property type="evidence" value="ECO:0007669"/>
    <property type="project" value="TreeGrafter"/>
</dbReference>
<dbReference type="Pfam" id="PF13432">
    <property type="entry name" value="TPR_16"/>
    <property type="match status" value="2"/>
</dbReference>
<dbReference type="GO" id="GO:0019894">
    <property type="term" value="F:kinesin binding"/>
    <property type="evidence" value="ECO:0007669"/>
    <property type="project" value="TreeGrafter"/>
</dbReference>
<keyword evidence="1" id="KW-0802">TPR repeat</keyword>
<dbReference type="PANTHER" id="PTHR44117:SF1">
    <property type="entry name" value="INTRAFLAGELLAR TRANSPORT PROTEIN 88 HOMOLOG"/>
    <property type="match status" value="1"/>
</dbReference>
<dbReference type="SUPFAM" id="SSF48452">
    <property type="entry name" value="TPR-like"/>
    <property type="match status" value="2"/>
</dbReference>
<feature type="compositionally biased region" description="Polar residues" evidence="2">
    <location>
        <begin position="1"/>
        <end position="10"/>
    </location>
</feature>
<dbReference type="GO" id="GO:1905515">
    <property type="term" value="P:non-motile cilium assembly"/>
    <property type="evidence" value="ECO:0007669"/>
    <property type="project" value="TreeGrafter"/>
</dbReference>
<dbReference type="PANTHER" id="PTHR44117">
    <property type="entry name" value="INTRAFLAGELLAR TRANSPORT PROTEIN 88 HOMOLOG"/>
    <property type="match status" value="1"/>
</dbReference>
<feature type="repeat" description="TPR" evidence="1">
    <location>
        <begin position="539"/>
        <end position="572"/>
    </location>
</feature>
<reference evidence="3" key="1">
    <citation type="submission" date="2023-06" db="EMBL/GenBank/DDBJ databases">
        <authorList>
            <person name="Kurt Z."/>
        </authorList>
    </citation>
    <scope>NUCLEOTIDE SEQUENCE</scope>
</reference>
<evidence type="ECO:0000256" key="2">
    <source>
        <dbReference type="SAM" id="MobiDB-lite"/>
    </source>
</evidence>
<dbReference type="InterPro" id="IPR019734">
    <property type="entry name" value="TPR_rpt"/>
</dbReference>
<dbReference type="GO" id="GO:0097546">
    <property type="term" value="C:ciliary base"/>
    <property type="evidence" value="ECO:0007669"/>
    <property type="project" value="TreeGrafter"/>
</dbReference>
<dbReference type="AlphaFoldDB" id="A0AA86REF5"/>
<feature type="repeat" description="TPR" evidence="1">
    <location>
        <begin position="505"/>
        <end position="538"/>
    </location>
</feature>
<gene>
    <name evidence="4" type="ORF">HINF_LOCUS36785</name>
    <name evidence="3" type="ORF">HINF_LOCUS59318</name>
</gene>
<evidence type="ECO:0000256" key="1">
    <source>
        <dbReference type="PROSITE-ProRule" id="PRU00339"/>
    </source>
</evidence>
<dbReference type="EMBL" id="CATOUU010001095">
    <property type="protein sequence ID" value="CAI9971673.1"/>
    <property type="molecule type" value="Genomic_DNA"/>
</dbReference>
<dbReference type="SMART" id="SM00028">
    <property type="entry name" value="TPR"/>
    <property type="match status" value="8"/>
</dbReference>
<proteinExistence type="predicted"/>
<organism evidence="3">
    <name type="scientific">Hexamita inflata</name>
    <dbReference type="NCBI Taxonomy" id="28002"/>
    <lineage>
        <taxon>Eukaryota</taxon>
        <taxon>Metamonada</taxon>
        <taxon>Diplomonadida</taxon>
        <taxon>Hexamitidae</taxon>
        <taxon>Hexamitinae</taxon>
        <taxon>Hexamita</taxon>
    </lineage>
</organism>
<evidence type="ECO:0000313" key="5">
    <source>
        <dbReference type="Proteomes" id="UP001642409"/>
    </source>
</evidence>
<protein>
    <submittedName>
        <fullName evidence="3">Intraflagellar transport protein 88</fullName>
    </submittedName>
    <submittedName>
        <fullName evidence="4">Intraflagellar_transport protein 88</fullName>
    </submittedName>
</protein>
<sequence length="853" mass="97676">MQGYRPTSSLKGAGGGMNVRPTSSITKAGFTSNPTQANQEKSPFDDLPKEEINQLPEKIAERMEQEIRQCIRDAMETCEDRQYSVSIARLQEAMNVETKLRRHHFANNTQQMINPDWQIVIKTHLCRVFTIAGQLDTALLNYEKLVKQVEKQQAAELRMFMGDIHIMKKNYINAVREYRKALDLAPPEYFRLRQKISRQLALASTHVDKWQEAIDTIEENLITSVALMNSRNQETDKQNIYALVTKFEPIFTLLICYYAMGNQKMMMDTFKRLIDCCQLIGDNPDLFNVTEENYWFTDNVQAGQDDELDELSRFNAIQRHEQKTKLLIAARLIAPSVCFNELQGFEKLSELLREKGHQSLSFQVQMSKALSLLEKNNFEDATKALLDIDRQGLETALAMGINIPPQVLQRSKNVSLTVAAAAEKAETDEQAEKKDVEHLEILERERLASAKALQKESQGKNKMPYATFVPRGVHTNIAFIQYLKGDFEAAFSHAQTAILTDPFDSFAKVNLGCTHAALNQPDQALKEFNDASDVNPDCLQAVYNAGLIFMRKQDYESAFMKFQRVISRLPRYADALFMSAEALIKMTRIDDAVVIVNNLISLNGHSVQDPGVYARLGELHHILGDESNGAHYFKEAHRLVPYNIDYIKWLGAYYIRQELYEQARICFEKGAQVDYQNPQWSLQAAACLRKTNQMQEAAAEYRKLLKKWPTNTDAMKFLIVCLESLNQVEEAVQWSQRLEKLQKGAIRQVSDEMNGGEKVMEILKSFVSVLNRSKTNKMSIKEISSALKMSLDKCLKNSDVSELILYNKNFTSFLGVQQCCNSYHNQNCYNTDSYQKWNIDYRRIVIYNTSQSN</sequence>
<reference evidence="4 5" key="2">
    <citation type="submission" date="2024-07" db="EMBL/GenBank/DDBJ databases">
        <authorList>
            <person name="Akdeniz Z."/>
        </authorList>
    </citation>
    <scope>NUCLEOTIDE SEQUENCE [LARGE SCALE GENOMIC DNA]</scope>
</reference>
<evidence type="ECO:0000313" key="3">
    <source>
        <dbReference type="EMBL" id="CAI9971673.1"/>
    </source>
</evidence>
<dbReference type="PROSITE" id="PS50005">
    <property type="entry name" value="TPR"/>
    <property type="match status" value="4"/>
</dbReference>
<dbReference type="Pfam" id="PF13181">
    <property type="entry name" value="TPR_8"/>
    <property type="match status" value="1"/>
</dbReference>
<name>A0AA86REF5_9EUKA</name>
<dbReference type="GO" id="GO:0097730">
    <property type="term" value="C:non-motile cilium"/>
    <property type="evidence" value="ECO:0007669"/>
    <property type="project" value="TreeGrafter"/>
</dbReference>
<feature type="repeat" description="TPR" evidence="1">
    <location>
        <begin position="610"/>
        <end position="643"/>
    </location>
</feature>
<dbReference type="Proteomes" id="UP001642409">
    <property type="component" value="Unassembled WGS sequence"/>
</dbReference>